<reference evidence="1" key="1">
    <citation type="journal article" date="2015" name="Nature">
        <title>Complex archaea that bridge the gap between prokaryotes and eukaryotes.</title>
        <authorList>
            <person name="Spang A."/>
            <person name="Saw J.H."/>
            <person name="Jorgensen S.L."/>
            <person name="Zaremba-Niedzwiedzka K."/>
            <person name="Martijn J."/>
            <person name="Lind A.E."/>
            <person name="van Eijk R."/>
            <person name="Schleper C."/>
            <person name="Guy L."/>
            <person name="Ettema T.J."/>
        </authorList>
    </citation>
    <scope>NUCLEOTIDE SEQUENCE</scope>
</reference>
<gene>
    <name evidence="1" type="ORF">LCGC14_0353760</name>
</gene>
<name>A0A0F9TFT1_9ZZZZ</name>
<comment type="caution">
    <text evidence="1">The sequence shown here is derived from an EMBL/GenBank/DDBJ whole genome shotgun (WGS) entry which is preliminary data.</text>
</comment>
<sequence length="70" mass="8130">MMDQPYSLDAELEAVKRERDQFLDALQWCSASSDFQVFGLARKGWLKLCAPLIEKKPYYPEEESIETANE</sequence>
<proteinExistence type="predicted"/>
<organism evidence="1">
    <name type="scientific">marine sediment metagenome</name>
    <dbReference type="NCBI Taxonomy" id="412755"/>
    <lineage>
        <taxon>unclassified sequences</taxon>
        <taxon>metagenomes</taxon>
        <taxon>ecological metagenomes</taxon>
    </lineage>
</organism>
<evidence type="ECO:0000313" key="1">
    <source>
        <dbReference type="EMBL" id="KKN78149.1"/>
    </source>
</evidence>
<accession>A0A0F9TFT1</accession>
<dbReference type="EMBL" id="LAZR01000268">
    <property type="protein sequence ID" value="KKN78149.1"/>
    <property type="molecule type" value="Genomic_DNA"/>
</dbReference>
<dbReference type="AlphaFoldDB" id="A0A0F9TFT1"/>
<protein>
    <submittedName>
        <fullName evidence="1">Uncharacterized protein</fullName>
    </submittedName>
</protein>